<dbReference type="OrthoDB" id="9898869at2"/>
<dbReference type="AlphaFoldDB" id="A0A7M3MD12"/>
<dbReference type="EMBL" id="QMIE01000011">
    <property type="protein sequence ID" value="TVM16404.1"/>
    <property type="molecule type" value="Genomic_DNA"/>
</dbReference>
<proteinExistence type="predicted"/>
<protein>
    <submittedName>
        <fullName evidence="2">Uncharacterized protein</fullName>
    </submittedName>
</protein>
<dbReference type="Proteomes" id="UP000448292">
    <property type="component" value="Unassembled WGS sequence"/>
</dbReference>
<evidence type="ECO:0000313" key="3">
    <source>
        <dbReference type="Proteomes" id="UP000448292"/>
    </source>
</evidence>
<feature type="region of interest" description="Disordered" evidence="1">
    <location>
        <begin position="59"/>
        <end position="83"/>
    </location>
</feature>
<sequence>MSADDKAPLDTTTEELRRIRQQLKELTEAVYAMAGVMLMTGMPQYGPEGAVNQLRTVRSAMSSSDFCSKSTPEGDKSEGSDKK</sequence>
<evidence type="ECO:0000313" key="2">
    <source>
        <dbReference type="EMBL" id="TVM16404.1"/>
    </source>
</evidence>
<feature type="compositionally biased region" description="Basic and acidic residues" evidence="1">
    <location>
        <begin position="72"/>
        <end position="83"/>
    </location>
</feature>
<feature type="compositionally biased region" description="Polar residues" evidence="1">
    <location>
        <begin position="59"/>
        <end position="71"/>
    </location>
</feature>
<reference evidence="2 3" key="1">
    <citation type="submission" date="2018-06" db="EMBL/GenBank/DDBJ databases">
        <title>Complete genome of Desulfovibrio indonesiensis P37SLT.</title>
        <authorList>
            <person name="Crispim J.S."/>
            <person name="Vidigal P.M.P."/>
            <person name="Silva L.C.F."/>
            <person name="Laguardia C.N."/>
            <person name="Araujo L.C."/>
            <person name="Dias R.S."/>
            <person name="Sousa M.P."/>
            <person name="Paula S.O."/>
            <person name="Silva C."/>
        </authorList>
    </citation>
    <scope>NUCLEOTIDE SEQUENCE [LARGE SCALE GENOMIC DNA]</scope>
    <source>
        <strain evidence="2 3">P37SLT</strain>
    </source>
</reference>
<comment type="caution">
    <text evidence="2">The sequence shown here is derived from an EMBL/GenBank/DDBJ whole genome shotgun (WGS) entry which is preliminary data.</text>
</comment>
<accession>A0A7M3MD12</accession>
<organism evidence="2 3">
    <name type="scientific">Oceanidesulfovibrio indonesiensis</name>
    <dbReference type="NCBI Taxonomy" id="54767"/>
    <lineage>
        <taxon>Bacteria</taxon>
        <taxon>Pseudomonadati</taxon>
        <taxon>Thermodesulfobacteriota</taxon>
        <taxon>Desulfovibrionia</taxon>
        <taxon>Desulfovibrionales</taxon>
        <taxon>Desulfovibrionaceae</taxon>
        <taxon>Oceanidesulfovibrio</taxon>
    </lineage>
</organism>
<dbReference type="RefSeq" id="WP_144303526.1">
    <property type="nucleotide sequence ID" value="NZ_QMIE01000011.1"/>
</dbReference>
<gene>
    <name evidence="2" type="ORF">DPQ33_12345</name>
</gene>
<evidence type="ECO:0000256" key="1">
    <source>
        <dbReference type="SAM" id="MobiDB-lite"/>
    </source>
</evidence>
<name>A0A7M3MD12_9BACT</name>
<keyword evidence="3" id="KW-1185">Reference proteome</keyword>